<reference evidence="2 3" key="1">
    <citation type="submission" date="2017-02" db="EMBL/GenBank/DDBJ databases">
        <authorList>
            <person name="Peterson S.W."/>
        </authorList>
    </citation>
    <scope>NUCLEOTIDE SEQUENCE [LARGE SCALE GENOMIC DNA]</scope>
    <source>
        <strain evidence="2 3">ATCC 700028</strain>
    </source>
</reference>
<dbReference type="RefSeq" id="WP_078693826.1">
    <property type="nucleotide sequence ID" value="NZ_FUWX01000009.1"/>
</dbReference>
<dbReference type="Proteomes" id="UP000191153">
    <property type="component" value="Unassembled WGS sequence"/>
</dbReference>
<dbReference type="STRING" id="180163.SAMN02745174_01330"/>
<keyword evidence="1" id="KW-0732">Signal</keyword>
<evidence type="ECO:0000313" key="2">
    <source>
        <dbReference type="EMBL" id="SJZ70554.1"/>
    </source>
</evidence>
<feature type="signal peptide" evidence="1">
    <location>
        <begin position="1"/>
        <end position="26"/>
    </location>
</feature>
<dbReference type="EMBL" id="FUWX01000009">
    <property type="protein sequence ID" value="SJZ70554.1"/>
    <property type="molecule type" value="Genomic_DNA"/>
</dbReference>
<evidence type="ECO:0008006" key="4">
    <source>
        <dbReference type="Google" id="ProtNLM"/>
    </source>
</evidence>
<accession>A0A1T4MUN4</accession>
<organism evidence="2 3">
    <name type="scientific">Cetobacterium ceti</name>
    <dbReference type="NCBI Taxonomy" id="180163"/>
    <lineage>
        <taxon>Bacteria</taxon>
        <taxon>Fusobacteriati</taxon>
        <taxon>Fusobacteriota</taxon>
        <taxon>Fusobacteriia</taxon>
        <taxon>Fusobacteriales</taxon>
        <taxon>Fusobacteriaceae</taxon>
        <taxon>Cetobacterium</taxon>
    </lineage>
</organism>
<sequence length="167" mass="18843">MVKKNKILEICILLVMFFNISFLALADDDDDDDLSSSVNVKMTGYYPGNLSVKVKGPIDFGNLAKYQTETYKKTEIEISDTSLINFYDKGEIELEAPKTAILTNGHTRLIVYPGFMKNDEFGNKYEIDLNNRKNKITVPVYAKINTLKNLTPGVYGGSFTVTIEYDI</sequence>
<name>A0A1T4MUN4_9FUSO</name>
<keyword evidence="3" id="KW-1185">Reference proteome</keyword>
<protein>
    <recommendedName>
        <fullName evidence="4">DUF4402 domain-containing protein</fullName>
    </recommendedName>
</protein>
<evidence type="ECO:0000256" key="1">
    <source>
        <dbReference type="SAM" id="SignalP"/>
    </source>
</evidence>
<proteinExistence type="predicted"/>
<evidence type="ECO:0000313" key="3">
    <source>
        <dbReference type="Proteomes" id="UP000191153"/>
    </source>
</evidence>
<feature type="chain" id="PRO_5013001574" description="DUF4402 domain-containing protein" evidence="1">
    <location>
        <begin position="27"/>
        <end position="167"/>
    </location>
</feature>
<dbReference type="AlphaFoldDB" id="A0A1T4MUN4"/>
<gene>
    <name evidence="2" type="ORF">SAMN02745174_01330</name>
</gene>